<keyword evidence="1" id="KW-0732">Signal</keyword>
<protein>
    <submittedName>
        <fullName evidence="2">Uncharacterized protein</fullName>
    </submittedName>
</protein>
<dbReference type="AlphaFoldDB" id="A0A0L0K9A8"/>
<evidence type="ECO:0000313" key="3">
    <source>
        <dbReference type="Proteomes" id="UP000037151"/>
    </source>
</evidence>
<name>A0A0L0K9A8_9ACTN</name>
<feature type="chain" id="PRO_5005542244" evidence="1">
    <location>
        <begin position="35"/>
        <end position="175"/>
    </location>
</feature>
<dbReference type="OrthoDB" id="4225190at2"/>
<evidence type="ECO:0000313" key="2">
    <source>
        <dbReference type="EMBL" id="KND34225.1"/>
    </source>
</evidence>
<dbReference type="PATRIC" id="fig|42234.21.peg.3453"/>
<organism evidence="2 3">
    <name type="scientific">Streptomyces acidiscabies</name>
    <dbReference type="NCBI Taxonomy" id="42234"/>
    <lineage>
        <taxon>Bacteria</taxon>
        <taxon>Bacillati</taxon>
        <taxon>Actinomycetota</taxon>
        <taxon>Actinomycetes</taxon>
        <taxon>Kitasatosporales</taxon>
        <taxon>Streptomycetaceae</taxon>
        <taxon>Streptomyces</taxon>
    </lineage>
</organism>
<sequence>MKKVPFPHAGARIASLTLLAALAGGLATATPALAAPSTPTATTVTAAPAAEPAPVPVEFVDQATSALPTDGKSHEFTVTYANTTASDLIVAPQLLLVSPDSGPFLKPADVKLELRKADGCWTTVTPGTQTGTLYTDLTTAQHTLAPGETLTQAYRLTVTSPGVVGTVQPRVVLYG</sequence>
<dbReference type="RefSeq" id="WP_078841329.1">
    <property type="nucleotide sequence ID" value="NZ_KQ257820.1"/>
</dbReference>
<dbReference type="Proteomes" id="UP000037151">
    <property type="component" value="Unassembled WGS sequence"/>
</dbReference>
<evidence type="ECO:0000256" key="1">
    <source>
        <dbReference type="SAM" id="SignalP"/>
    </source>
</evidence>
<feature type="signal peptide" evidence="1">
    <location>
        <begin position="1"/>
        <end position="34"/>
    </location>
</feature>
<dbReference type="EMBL" id="JPPY01000113">
    <property type="protein sequence ID" value="KND34225.1"/>
    <property type="molecule type" value="Genomic_DNA"/>
</dbReference>
<reference evidence="3" key="1">
    <citation type="submission" date="2014-07" db="EMBL/GenBank/DDBJ databases">
        <title>Genome sequencing of plant-pathogenic Streptomyces species.</title>
        <authorList>
            <person name="Harrison J."/>
            <person name="Sapp M."/>
            <person name="Thwaites R."/>
            <person name="Studholme D.J."/>
        </authorList>
    </citation>
    <scope>NUCLEOTIDE SEQUENCE [LARGE SCALE GENOMIC DNA]</scope>
    <source>
        <strain evidence="3">NCPPB 4445</strain>
    </source>
</reference>
<gene>
    <name evidence="2" type="ORF">IQ63_16770</name>
</gene>
<comment type="caution">
    <text evidence="2">The sequence shown here is derived from an EMBL/GenBank/DDBJ whole genome shotgun (WGS) entry which is preliminary data.</text>
</comment>
<proteinExistence type="predicted"/>
<accession>A0A0L0K9A8</accession>